<evidence type="ECO:0000313" key="17">
    <source>
        <dbReference type="EMBL" id="KAJ2679012.1"/>
    </source>
</evidence>
<comment type="subcellular location">
    <subcellularLocation>
        <location evidence="3">Vacuole membrane</location>
        <topology evidence="3">Multi-pass membrane protein</topology>
    </subcellularLocation>
</comment>
<dbReference type="SUPFAM" id="SSF53187">
    <property type="entry name" value="Zn-dependent exopeptidases"/>
    <property type="match status" value="1"/>
</dbReference>
<dbReference type="GO" id="GO:0008235">
    <property type="term" value="F:metalloexopeptidase activity"/>
    <property type="evidence" value="ECO:0007669"/>
    <property type="project" value="InterPro"/>
</dbReference>
<evidence type="ECO:0000256" key="8">
    <source>
        <dbReference type="ARBA" id="ARBA00022801"/>
    </source>
</evidence>
<feature type="transmembrane region" description="Helical" evidence="15">
    <location>
        <begin position="500"/>
        <end position="520"/>
    </location>
</feature>
<evidence type="ECO:0000256" key="1">
    <source>
        <dbReference type="ARBA" id="ARBA00001947"/>
    </source>
</evidence>
<feature type="transmembrane region" description="Helical" evidence="15">
    <location>
        <begin position="20"/>
        <end position="43"/>
    </location>
</feature>
<dbReference type="InterPro" id="IPR045175">
    <property type="entry name" value="M28_fam"/>
</dbReference>
<evidence type="ECO:0000313" key="18">
    <source>
        <dbReference type="Proteomes" id="UP001151518"/>
    </source>
</evidence>
<organism evidence="17 18">
    <name type="scientific">Coemansia spiralis</name>
    <dbReference type="NCBI Taxonomy" id="417178"/>
    <lineage>
        <taxon>Eukaryota</taxon>
        <taxon>Fungi</taxon>
        <taxon>Fungi incertae sedis</taxon>
        <taxon>Zoopagomycota</taxon>
        <taxon>Kickxellomycotina</taxon>
        <taxon>Kickxellomycetes</taxon>
        <taxon>Kickxellales</taxon>
        <taxon>Kickxellaceae</taxon>
        <taxon>Coemansia</taxon>
    </lineage>
</organism>
<keyword evidence="13" id="KW-0479">Metal-binding</keyword>
<comment type="cofactor">
    <cofactor evidence="1">
        <name>Zn(2+)</name>
        <dbReference type="ChEBI" id="CHEBI:29105"/>
    </cofactor>
</comment>
<dbReference type="Gene3D" id="3.40.630.10">
    <property type="entry name" value="Zn peptidases"/>
    <property type="match status" value="1"/>
</dbReference>
<protein>
    <recommendedName>
        <fullName evidence="13">Peptide hydrolase</fullName>
        <ecNumber evidence="13">3.4.-.-</ecNumber>
    </recommendedName>
</protein>
<feature type="transmembrane region" description="Helical" evidence="15">
    <location>
        <begin position="527"/>
        <end position="548"/>
    </location>
</feature>
<keyword evidence="5" id="KW-0926">Vacuole</keyword>
<feature type="transmembrane region" description="Helical" evidence="15">
    <location>
        <begin position="432"/>
        <end position="452"/>
    </location>
</feature>
<reference evidence="17" key="1">
    <citation type="submission" date="2022-07" db="EMBL/GenBank/DDBJ databases">
        <title>Phylogenomic reconstructions and comparative analyses of Kickxellomycotina fungi.</title>
        <authorList>
            <person name="Reynolds N.K."/>
            <person name="Stajich J.E."/>
            <person name="Barry K."/>
            <person name="Grigoriev I.V."/>
            <person name="Crous P."/>
            <person name="Smith M.E."/>
        </authorList>
    </citation>
    <scope>NUCLEOTIDE SEQUENCE</scope>
    <source>
        <strain evidence="17">NRRL 3115</strain>
    </source>
</reference>
<dbReference type="OrthoDB" id="76293at2759"/>
<feature type="transmembrane region" description="Helical" evidence="15">
    <location>
        <begin position="726"/>
        <end position="748"/>
    </location>
</feature>
<evidence type="ECO:0000256" key="7">
    <source>
        <dbReference type="ARBA" id="ARBA00022692"/>
    </source>
</evidence>
<evidence type="ECO:0000256" key="12">
    <source>
        <dbReference type="ARBA" id="ARBA00023180"/>
    </source>
</evidence>
<evidence type="ECO:0000256" key="2">
    <source>
        <dbReference type="ARBA" id="ARBA00003273"/>
    </source>
</evidence>
<feature type="transmembrane region" description="Helical" evidence="15">
    <location>
        <begin position="568"/>
        <end position="587"/>
    </location>
</feature>
<comment type="function">
    <text evidence="2">May be involved in vacuolar sorting and osmoregulation.</text>
</comment>
<dbReference type="PANTHER" id="PTHR12147">
    <property type="entry name" value="METALLOPEPTIDASE M28 FAMILY MEMBER"/>
    <property type="match status" value="1"/>
</dbReference>
<dbReference type="GO" id="GO:0046872">
    <property type="term" value="F:metal ion binding"/>
    <property type="evidence" value="ECO:0007669"/>
    <property type="project" value="UniProtKB-KW"/>
</dbReference>
<dbReference type="EMBL" id="JANBTW010000015">
    <property type="protein sequence ID" value="KAJ2679012.1"/>
    <property type="molecule type" value="Genomic_DNA"/>
</dbReference>
<evidence type="ECO:0000256" key="14">
    <source>
        <dbReference type="SAM" id="MobiDB-lite"/>
    </source>
</evidence>
<keyword evidence="7 15" id="KW-0812">Transmembrane</keyword>
<feature type="compositionally biased region" description="Acidic residues" evidence="14">
    <location>
        <begin position="858"/>
        <end position="872"/>
    </location>
</feature>
<dbReference type="EC" id="3.4.-.-" evidence="13"/>
<evidence type="ECO:0000256" key="15">
    <source>
        <dbReference type="SAM" id="Phobius"/>
    </source>
</evidence>
<comment type="caution">
    <text evidence="17">The sequence shown here is derived from an EMBL/GenBank/DDBJ whole genome shotgun (WGS) entry which is preliminary data.</text>
</comment>
<evidence type="ECO:0000256" key="11">
    <source>
        <dbReference type="ARBA" id="ARBA00023049"/>
    </source>
</evidence>
<keyword evidence="8 13" id="KW-0378">Hydrolase</keyword>
<evidence type="ECO:0000256" key="9">
    <source>
        <dbReference type="ARBA" id="ARBA00022833"/>
    </source>
</evidence>
<sequence length="1213" mass="132558">MAGLLATNGQVHSRLWPATVAATVLQFVVFGALLLFVADSLIISSVSSRILGRDVRPDNNYIQGSKALHTERSASEQQFDVQRALDHLNEIARTPHSLNDPRSIDVRSYLRKAIEQIIDGSNAEFSDPEKNGTVAQFKAKGSLVYWEDSSLIVRVPGTSDSREALLVQAHYDAVPMSHGAYDDGVGVVVCLELLQNLVQHPARHPVVINIDWGEENGLFGAMLFARFHPWADDVRAYINLEAGGVGGRAMVFRASHPALLSAYKQAAPAPCASLIGNSAFKLSIVKSDTDYSIYTTRYGVPGLDFAFTDHRSLYHTVRDNSDMVVAESILSMGVATLSTARFIADSASILPSIPRSLRLPERPHPVAGRSARALQAADESFGDLRENITIRELQHIVVAKSNPLPNNAIQDAVFYDILSRFMVVRSYTADTFINVLTGVLGIATIVGIQYPFVRPLPGSSDRRLNTAAIAEFMQLRAADRLVLQLGRGGFFGSLLEGTFVLAKAWGAGLLLSFVFTGVLIRLVMPRLAYTHVFLFSLLLFSASALGVTRVLTTWASRSHMPDIRSMVWYSWCLLRCIVLLAVVVPLGWAEIGLLYREQLYAWASIVAAILTALLDKNTALYNAWHRYARLAVSRITENRRSFGDPSSETLLHNDSPRDNEHLAIGPDAESGAPSQNSTIIIVIIPRFLSAMRFVLGVVLPLIIGMDTMLRQLLVLKDHLVDGSPPMACIAIASLDAVTFILFMTPYVVDSVVDIDGCWPMRYIISAVSAALERLPGSFGHTTLASRDGQSSRSQISLHTNHGNSTGYTDSESLHSATSSPGVEATPHLLDHDNESEDERIIDLGPSGNAIRRNHNNDNGDDDDNNDDDGDDDGLGRRHNYSIARKGEPPEVVGRRMVFTWAGIWLFLFILSQMAMLLGREYNSLVNPLKVRAFQTTYVSAGCLEGKEPGKGKCAYSTLELSSPDSNGLARLISTAVPENSSHVCFTRSVRDFYQCNIVVPTASQDDTNAFDNSIWSPESAINVTSVSHETQATELGTTLFTVTLNFSAPETRTCFIDFGNHRGFSHQSYPNPAPKLPPAATSLIANTLYASPAIERTVLPVIERTWFVNGISGKPALISEPIADRDAIYSGRIFAHKQEFDSQGQFSAVIQYTMPVANATRPETAVVDISCYFDVAERHVPLLTSIVGASPDWAVFTPAGNVLSTVTIQGIKI</sequence>
<evidence type="ECO:0000256" key="4">
    <source>
        <dbReference type="ARBA" id="ARBA00010918"/>
    </source>
</evidence>
<feature type="compositionally biased region" description="Polar residues" evidence="14">
    <location>
        <begin position="782"/>
        <end position="820"/>
    </location>
</feature>
<keyword evidence="12" id="KW-0325">Glycoprotein</keyword>
<keyword evidence="9 13" id="KW-0862">Zinc</keyword>
<feature type="transmembrane region" description="Helical" evidence="15">
    <location>
        <begin position="897"/>
        <end position="917"/>
    </location>
</feature>
<keyword evidence="6 13" id="KW-0645">Protease</keyword>
<dbReference type="Proteomes" id="UP001151518">
    <property type="component" value="Unassembled WGS sequence"/>
</dbReference>
<keyword evidence="15" id="KW-0472">Membrane</keyword>
<dbReference type="AlphaFoldDB" id="A0A9W8G562"/>
<dbReference type="Pfam" id="PF04389">
    <property type="entry name" value="Peptidase_M28"/>
    <property type="match status" value="1"/>
</dbReference>
<evidence type="ECO:0000256" key="6">
    <source>
        <dbReference type="ARBA" id="ARBA00022670"/>
    </source>
</evidence>
<evidence type="ECO:0000256" key="3">
    <source>
        <dbReference type="ARBA" id="ARBA00004128"/>
    </source>
</evidence>
<gene>
    <name evidence="17" type="ORF">GGI25_001784</name>
</gene>
<feature type="transmembrane region" description="Helical" evidence="15">
    <location>
        <begin position="679"/>
        <end position="705"/>
    </location>
</feature>
<feature type="domain" description="Peptidase M28" evidence="16">
    <location>
        <begin position="151"/>
        <end position="334"/>
    </location>
</feature>
<dbReference type="InterPro" id="IPR007484">
    <property type="entry name" value="Peptidase_M28"/>
</dbReference>
<comment type="similarity">
    <text evidence="4 13">Belongs to the peptidase M28 family.</text>
</comment>
<evidence type="ECO:0000256" key="13">
    <source>
        <dbReference type="RuleBase" id="RU361240"/>
    </source>
</evidence>
<evidence type="ECO:0000256" key="5">
    <source>
        <dbReference type="ARBA" id="ARBA00022554"/>
    </source>
</evidence>
<evidence type="ECO:0000256" key="10">
    <source>
        <dbReference type="ARBA" id="ARBA00022989"/>
    </source>
</evidence>
<keyword evidence="10 15" id="KW-1133">Transmembrane helix</keyword>
<proteinExistence type="inferred from homology"/>
<dbReference type="GO" id="GO:0005774">
    <property type="term" value="C:vacuolar membrane"/>
    <property type="evidence" value="ECO:0007669"/>
    <property type="project" value="UniProtKB-SubCell"/>
</dbReference>
<name>A0A9W8G562_9FUNG</name>
<feature type="region of interest" description="Disordered" evidence="14">
    <location>
        <begin position="782"/>
        <end position="881"/>
    </location>
</feature>
<keyword evidence="11" id="KW-0482">Metalloprotease</keyword>
<evidence type="ECO:0000259" key="16">
    <source>
        <dbReference type="Pfam" id="PF04389"/>
    </source>
</evidence>
<accession>A0A9W8G562</accession>
<dbReference type="GO" id="GO:0006508">
    <property type="term" value="P:proteolysis"/>
    <property type="evidence" value="ECO:0007669"/>
    <property type="project" value="UniProtKB-KW"/>
</dbReference>
<dbReference type="PANTHER" id="PTHR12147:SF58">
    <property type="entry name" value="VACUOLAR MEMBRANE PROTEASE"/>
    <property type="match status" value="1"/>
</dbReference>